<dbReference type="EMBL" id="BTTX01000004">
    <property type="protein sequence ID" value="GMU08613.1"/>
    <property type="molecule type" value="Genomic_DNA"/>
</dbReference>
<dbReference type="RefSeq" id="WP_338279376.1">
    <property type="nucleotide sequence ID" value="NZ_BTTX01000004.1"/>
</dbReference>
<proteinExistence type="predicted"/>
<accession>A0ABQ6QX67</accession>
<reference evidence="1 2" key="1">
    <citation type="journal article" date="2024" name="Arch. Microbiol.">
        <title>Corallococcus caeni sp. nov., a novel myxobacterium isolated from activated sludge.</title>
        <authorList>
            <person name="Tomita S."/>
            <person name="Nakai R."/>
            <person name="Kuroda K."/>
            <person name="Kurashita H."/>
            <person name="Hatamoto M."/>
            <person name="Yamaguchi T."/>
            <person name="Narihiro T."/>
        </authorList>
    </citation>
    <scope>NUCLEOTIDE SEQUENCE [LARGE SCALE GENOMIC DNA]</scope>
    <source>
        <strain evidence="1 2">NO1</strain>
    </source>
</reference>
<protein>
    <recommendedName>
        <fullName evidence="3">JAB domain-containing protein</fullName>
    </recommendedName>
</protein>
<dbReference type="Proteomes" id="UP001342631">
    <property type="component" value="Unassembled WGS sequence"/>
</dbReference>
<evidence type="ECO:0008006" key="3">
    <source>
        <dbReference type="Google" id="ProtNLM"/>
    </source>
</evidence>
<gene>
    <name evidence="1" type="ORF">ASNO1_48660</name>
</gene>
<keyword evidence="2" id="KW-1185">Reference proteome</keyword>
<evidence type="ECO:0000313" key="1">
    <source>
        <dbReference type="EMBL" id="GMU08613.1"/>
    </source>
</evidence>
<evidence type="ECO:0000313" key="2">
    <source>
        <dbReference type="Proteomes" id="UP001342631"/>
    </source>
</evidence>
<sequence>MALPGAADACDPNTGGPRPDAAEYCVALYKTPQDWRVSWPIRNLVKERSSCQPPFGGVDDESFGRGVPIIGFAHNHPCSTRMSSDDLTQFPAVKMADGLWTMVSYAASPDGLLARDSRNRLIPAWAWLATGHKDEPRFVPMMKLPHHVLLMTLLLDGGTHPAPSGTAPGDGGIPASSVVARNADGGTTPRAPLVAEGIEWPEDLRPLATLDGPAILAAHAALQRLLASFPKEYAKDCSYTARAMEVSVAQHGGLYFVQINRRVEKCGWAAPGFNPSAHWYELYAVSPEGKVLARYPYHP</sequence>
<name>A0ABQ6QX67_9BACT</name>
<organism evidence="1 2">
    <name type="scientific">Corallococcus caeni</name>
    <dbReference type="NCBI Taxonomy" id="3082388"/>
    <lineage>
        <taxon>Bacteria</taxon>
        <taxon>Pseudomonadati</taxon>
        <taxon>Myxococcota</taxon>
        <taxon>Myxococcia</taxon>
        <taxon>Myxococcales</taxon>
        <taxon>Cystobacterineae</taxon>
        <taxon>Myxococcaceae</taxon>
        <taxon>Corallococcus</taxon>
    </lineage>
</organism>
<comment type="caution">
    <text evidence="1">The sequence shown here is derived from an EMBL/GenBank/DDBJ whole genome shotgun (WGS) entry which is preliminary data.</text>
</comment>